<dbReference type="EMBL" id="AP019860">
    <property type="protein sequence ID" value="BBM86762.1"/>
    <property type="molecule type" value="Genomic_DNA"/>
</dbReference>
<keyword evidence="1" id="KW-0812">Transmembrane</keyword>
<evidence type="ECO:0000256" key="1">
    <source>
        <dbReference type="SAM" id="Phobius"/>
    </source>
</evidence>
<dbReference type="AlphaFoldDB" id="A0A5S9F5L9"/>
<feature type="transmembrane region" description="Helical" evidence="1">
    <location>
        <begin position="6"/>
        <end position="22"/>
    </location>
</feature>
<evidence type="ECO:0000313" key="3">
    <source>
        <dbReference type="Proteomes" id="UP000326354"/>
    </source>
</evidence>
<proteinExistence type="predicted"/>
<sequence>MFIVWQLIIPILLILAVIRWLAKTKEQKARLDIPVRRRNTQGFKCAFCLYCKRMDEDGVLCSVGKTPTFKTPVHINNCIDFTRDS</sequence>
<keyword evidence="3" id="KW-1185">Reference proteome</keyword>
<dbReference type="RefSeq" id="WP_151970805.1">
    <property type="nucleotide sequence ID" value="NZ_AP019860.1"/>
</dbReference>
<organism evidence="2 3">
    <name type="scientific">Uabimicrobium amorphum</name>
    <dbReference type="NCBI Taxonomy" id="2596890"/>
    <lineage>
        <taxon>Bacteria</taxon>
        <taxon>Pseudomonadati</taxon>
        <taxon>Planctomycetota</taxon>
        <taxon>Candidatus Uabimicrobiia</taxon>
        <taxon>Candidatus Uabimicrobiales</taxon>
        <taxon>Candidatus Uabimicrobiaceae</taxon>
        <taxon>Candidatus Uabimicrobium</taxon>
    </lineage>
</organism>
<keyword evidence="1" id="KW-1133">Transmembrane helix</keyword>
<gene>
    <name evidence="2" type="ORF">UABAM_05149</name>
</gene>
<dbReference type="KEGG" id="uam:UABAM_05149"/>
<evidence type="ECO:0000313" key="2">
    <source>
        <dbReference type="EMBL" id="BBM86762.1"/>
    </source>
</evidence>
<name>A0A5S9F5L9_UABAM</name>
<reference evidence="2 3" key="1">
    <citation type="submission" date="2019-08" db="EMBL/GenBank/DDBJ databases">
        <title>Complete genome sequence of Candidatus Uab amorphum.</title>
        <authorList>
            <person name="Shiratori T."/>
            <person name="Suzuki S."/>
            <person name="Kakizawa Y."/>
            <person name="Ishida K."/>
        </authorList>
    </citation>
    <scope>NUCLEOTIDE SEQUENCE [LARGE SCALE GENOMIC DNA]</scope>
    <source>
        <strain evidence="2 3">SRT547</strain>
    </source>
</reference>
<dbReference type="Proteomes" id="UP000326354">
    <property type="component" value="Chromosome"/>
</dbReference>
<protein>
    <submittedName>
        <fullName evidence="2">Uncharacterized protein</fullName>
    </submittedName>
</protein>
<accession>A0A5S9F5L9</accession>
<keyword evidence="1" id="KW-0472">Membrane</keyword>